<evidence type="ECO:0008006" key="4">
    <source>
        <dbReference type="Google" id="ProtNLM"/>
    </source>
</evidence>
<reference evidence="2 3" key="1">
    <citation type="submission" date="2019-09" db="EMBL/GenBank/DDBJ databases">
        <title>Actinomadura physcomitrii sp. nov., a novel actinomycete isolated from moss [Physcomitrium sphaericum (Ludw) Fuernr].</title>
        <authorList>
            <person name="Liu C."/>
            <person name="Zhuang X."/>
        </authorList>
    </citation>
    <scope>NUCLEOTIDE SEQUENCE [LARGE SCALE GENOMIC DNA]</scope>
    <source>
        <strain evidence="2 3">CYP1-1B</strain>
    </source>
</reference>
<accession>A0A6L3VGN5</accession>
<dbReference type="Proteomes" id="UP000483004">
    <property type="component" value="Unassembled WGS sequence"/>
</dbReference>
<dbReference type="RefSeq" id="WP_151546341.1">
    <property type="nucleotide sequence ID" value="NZ_WBMR01000269.1"/>
</dbReference>
<sequence length="251" mass="25515">MATAPAAPVPASAGAGPAASRTVTYQARLRPLNHQTGSGLLTLRLRESTATITERYSGLAARLNGAPYPHLQHIHGGARGMCPPASADRNGDGVVSTTEGTPYYGPIQTTLSVRGNVTPQAGTDLKIAPKGPSVRYERTITLSPAAVASLRKGIAVVVVHGDDPRLLGRKARNEKSDVVPSLPLAVTSPVLCGVLQPMPAGGAATGTGSTAGTGHAEAACLFGAGAVLAGAGALARALLVWRRNRTAFRPA</sequence>
<keyword evidence="1" id="KW-1133">Transmembrane helix</keyword>
<protein>
    <recommendedName>
        <fullName evidence="4">CHRD domain-containing protein</fullName>
    </recommendedName>
</protein>
<dbReference type="EMBL" id="WBMR01000269">
    <property type="protein sequence ID" value="KAB2362783.1"/>
    <property type="molecule type" value="Genomic_DNA"/>
</dbReference>
<evidence type="ECO:0000313" key="2">
    <source>
        <dbReference type="EMBL" id="KAB2362783.1"/>
    </source>
</evidence>
<evidence type="ECO:0000256" key="1">
    <source>
        <dbReference type="SAM" id="Phobius"/>
    </source>
</evidence>
<feature type="transmembrane region" description="Helical" evidence="1">
    <location>
        <begin position="221"/>
        <end position="241"/>
    </location>
</feature>
<gene>
    <name evidence="2" type="ORF">F9B16_44670</name>
</gene>
<keyword evidence="1" id="KW-0812">Transmembrane</keyword>
<dbReference type="OrthoDB" id="2991218at2"/>
<dbReference type="AlphaFoldDB" id="A0A6L3VGN5"/>
<name>A0A6L3VGN5_9ACTN</name>
<comment type="caution">
    <text evidence="2">The sequence shown here is derived from an EMBL/GenBank/DDBJ whole genome shotgun (WGS) entry which is preliminary data.</text>
</comment>
<proteinExistence type="predicted"/>
<organism evidence="2 3">
    <name type="scientific">Actinomadura montaniterrae</name>
    <dbReference type="NCBI Taxonomy" id="1803903"/>
    <lineage>
        <taxon>Bacteria</taxon>
        <taxon>Bacillati</taxon>
        <taxon>Actinomycetota</taxon>
        <taxon>Actinomycetes</taxon>
        <taxon>Streptosporangiales</taxon>
        <taxon>Thermomonosporaceae</taxon>
        <taxon>Actinomadura</taxon>
    </lineage>
</organism>
<keyword evidence="3" id="KW-1185">Reference proteome</keyword>
<evidence type="ECO:0000313" key="3">
    <source>
        <dbReference type="Proteomes" id="UP000483004"/>
    </source>
</evidence>
<keyword evidence="1" id="KW-0472">Membrane</keyword>